<feature type="transmembrane region" description="Helical" evidence="6">
    <location>
        <begin position="407"/>
        <end position="426"/>
    </location>
</feature>
<gene>
    <name evidence="7" type="ORF">V1264_019557</name>
</gene>
<dbReference type="Gene3D" id="1.20.1250.20">
    <property type="entry name" value="MFS general substrate transporter like domains"/>
    <property type="match status" value="1"/>
</dbReference>
<organism evidence="7 8">
    <name type="scientific">Littorina saxatilis</name>
    <dbReference type="NCBI Taxonomy" id="31220"/>
    <lineage>
        <taxon>Eukaryota</taxon>
        <taxon>Metazoa</taxon>
        <taxon>Spiralia</taxon>
        <taxon>Lophotrochozoa</taxon>
        <taxon>Mollusca</taxon>
        <taxon>Gastropoda</taxon>
        <taxon>Caenogastropoda</taxon>
        <taxon>Littorinimorpha</taxon>
        <taxon>Littorinoidea</taxon>
        <taxon>Littorinidae</taxon>
        <taxon>Littorina</taxon>
    </lineage>
</organism>
<feature type="transmembrane region" description="Helical" evidence="6">
    <location>
        <begin position="563"/>
        <end position="585"/>
    </location>
</feature>
<proteinExistence type="predicted"/>
<accession>A0AAN9BGV1</accession>
<evidence type="ECO:0000256" key="2">
    <source>
        <dbReference type="ARBA" id="ARBA00022692"/>
    </source>
</evidence>
<comment type="subcellular location">
    <subcellularLocation>
        <location evidence="1">Membrane</location>
        <topology evidence="1">Multi-pass membrane protein</topology>
    </subcellularLocation>
</comment>
<feature type="transmembrane region" description="Helical" evidence="6">
    <location>
        <begin position="475"/>
        <end position="494"/>
    </location>
</feature>
<dbReference type="Proteomes" id="UP001374579">
    <property type="component" value="Unassembled WGS sequence"/>
</dbReference>
<keyword evidence="3 6" id="KW-1133">Transmembrane helix</keyword>
<sequence>MAGNLIQAADSPTGQEPTRSIADEIAAALNPSAESGYVEDWSRKTPDRFLRHGGRVEDDLTHSEIERHNHVHSRDTSGGVGSSSANGAAGTSSVLGRRKIQTTRVGSQTCADDILSDSDDSTASDTAPLLRNKTHRSEDGPPPRKIPRQKRSLFFISLVSIFVSVSDRMAEPVLEQYVYQVYTQQVYGNASVMVQITKTPCVNTSNTSTVQADRLRDMVQDKSADLLMFLEMLTFGIGMVSCLLLGTYSDVMGRRLALLVPLIGHFLRDAAAPVIIHFDLGLPALYVGYAIFGVCGGTAGVFLACYVYSADITTTEKERMLGLALVMGALGTGNAVSQFSAGIFIQKTGFFFPSLTAGMFDLLCIFIVIAFLPETVTRDRKCMMTPWGSLKRIWTTFSSRDNPHQRALLLVLLLAFFIGVFGDYPAMKLDVLYLMDQPFCWSSSQIGLLESIKVGVSRLASLLMLLPLQRVMSATCLAIFGALSFLASNVLIGLAEGDLLVYLGGAAAAGCSIMFAAVRAMMSRMVPVDRLGALFGGIAVTESVCFGVSQVTTFTVYKAVVSFMPGITYFCLAGCFFVCIILFMIHGCLLRKSKILAVPPVNIQTVVEDPSDTKTLSATHSVVISS</sequence>
<evidence type="ECO:0000313" key="8">
    <source>
        <dbReference type="Proteomes" id="UP001374579"/>
    </source>
</evidence>
<comment type="caution">
    <text evidence="7">The sequence shown here is derived from an EMBL/GenBank/DDBJ whole genome shotgun (WGS) entry which is preliminary data.</text>
</comment>
<dbReference type="PANTHER" id="PTHR23507:SF1">
    <property type="entry name" value="FI18259P1-RELATED"/>
    <property type="match status" value="1"/>
</dbReference>
<feature type="transmembrane region" description="Helical" evidence="6">
    <location>
        <begin position="533"/>
        <end position="557"/>
    </location>
</feature>
<dbReference type="GO" id="GO:0022857">
    <property type="term" value="F:transmembrane transporter activity"/>
    <property type="evidence" value="ECO:0007669"/>
    <property type="project" value="TreeGrafter"/>
</dbReference>
<reference evidence="7 8" key="1">
    <citation type="submission" date="2024-02" db="EMBL/GenBank/DDBJ databases">
        <title>Chromosome-scale genome assembly of the rough periwinkle Littorina saxatilis.</title>
        <authorList>
            <person name="De Jode A."/>
            <person name="Faria R."/>
            <person name="Formenti G."/>
            <person name="Sims Y."/>
            <person name="Smith T.P."/>
            <person name="Tracey A."/>
            <person name="Wood J.M.D."/>
            <person name="Zagrodzka Z.B."/>
            <person name="Johannesson K."/>
            <person name="Butlin R.K."/>
            <person name="Leder E.H."/>
        </authorList>
    </citation>
    <scope>NUCLEOTIDE SEQUENCE [LARGE SCALE GENOMIC DNA]</scope>
    <source>
        <strain evidence="7">Snail1</strain>
        <tissue evidence="7">Muscle</tissue>
    </source>
</reference>
<feature type="transmembrane region" description="Helical" evidence="6">
    <location>
        <begin position="351"/>
        <end position="372"/>
    </location>
</feature>
<evidence type="ECO:0000256" key="5">
    <source>
        <dbReference type="SAM" id="MobiDB-lite"/>
    </source>
</evidence>
<feature type="region of interest" description="Disordered" evidence="5">
    <location>
        <begin position="60"/>
        <end position="147"/>
    </location>
</feature>
<evidence type="ECO:0000256" key="3">
    <source>
        <dbReference type="ARBA" id="ARBA00022989"/>
    </source>
</evidence>
<feature type="transmembrane region" description="Helical" evidence="6">
    <location>
        <begin position="446"/>
        <end position="468"/>
    </location>
</feature>
<dbReference type="InterPro" id="IPR036259">
    <property type="entry name" value="MFS_trans_sf"/>
</dbReference>
<dbReference type="PANTHER" id="PTHR23507">
    <property type="entry name" value="ZGC:174356"/>
    <property type="match status" value="1"/>
</dbReference>
<dbReference type="AlphaFoldDB" id="A0AAN9BGV1"/>
<protein>
    <recommendedName>
        <fullName evidence="9">Proton-coupled folate transporter</fullName>
    </recommendedName>
</protein>
<feature type="transmembrane region" description="Helical" evidence="6">
    <location>
        <begin position="226"/>
        <end position="246"/>
    </location>
</feature>
<keyword evidence="4 6" id="KW-0472">Membrane</keyword>
<feature type="transmembrane region" description="Helical" evidence="6">
    <location>
        <begin position="500"/>
        <end position="521"/>
    </location>
</feature>
<dbReference type="GO" id="GO:0016020">
    <property type="term" value="C:membrane"/>
    <property type="evidence" value="ECO:0007669"/>
    <property type="project" value="UniProtKB-SubCell"/>
</dbReference>
<feature type="transmembrane region" description="Helical" evidence="6">
    <location>
        <begin position="284"/>
        <end position="308"/>
    </location>
</feature>
<dbReference type="EMBL" id="JBAMIC010000008">
    <property type="protein sequence ID" value="KAK7104916.1"/>
    <property type="molecule type" value="Genomic_DNA"/>
</dbReference>
<keyword evidence="8" id="KW-1185">Reference proteome</keyword>
<keyword evidence="2 6" id="KW-0812">Transmembrane</keyword>
<name>A0AAN9BGV1_9CAEN</name>
<feature type="compositionally biased region" description="Basic and acidic residues" evidence="5">
    <location>
        <begin position="60"/>
        <end position="75"/>
    </location>
</feature>
<evidence type="ECO:0000256" key="1">
    <source>
        <dbReference type="ARBA" id="ARBA00004141"/>
    </source>
</evidence>
<feature type="transmembrane region" description="Helical" evidence="6">
    <location>
        <begin position="320"/>
        <end position="345"/>
    </location>
</feature>
<evidence type="ECO:0008006" key="9">
    <source>
        <dbReference type="Google" id="ProtNLM"/>
    </source>
</evidence>
<feature type="transmembrane region" description="Helical" evidence="6">
    <location>
        <begin position="258"/>
        <end position="278"/>
    </location>
</feature>
<evidence type="ECO:0000256" key="4">
    <source>
        <dbReference type="ARBA" id="ARBA00023136"/>
    </source>
</evidence>
<feature type="region of interest" description="Disordered" evidence="5">
    <location>
        <begin position="1"/>
        <end position="20"/>
    </location>
</feature>
<evidence type="ECO:0000256" key="6">
    <source>
        <dbReference type="SAM" id="Phobius"/>
    </source>
</evidence>
<feature type="compositionally biased region" description="Low complexity" evidence="5">
    <location>
        <begin position="82"/>
        <end position="94"/>
    </location>
</feature>
<dbReference type="SUPFAM" id="SSF103473">
    <property type="entry name" value="MFS general substrate transporter"/>
    <property type="match status" value="1"/>
</dbReference>
<evidence type="ECO:0000313" key="7">
    <source>
        <dbReference type="EMBL" id="KAK7104916.1"/>
    </source>
</evidence>